<keyword evidence="13 16" id="KW-0460">Magnesium</keyword>
<dbReference type="GO" id="GO:0003879">
    <property type="term" value="F:ATP phosphoribosyltransferase activity"/>
    <property type="evidence" value="ECO:0007669"/>
    <property type="project" value="UniProtKB-UniRule"/>
</dbReference>
<keyword evidence="6 16" id="KW-0963">Cytoplasm</keyword>
<keyword evidence="10 16" id="KW-0479">Metal-binding</keyword>
<organism evidence="19 20">
    <name type="scientific">Armatimonas rosea</name>
    <dbReference type="NCBI Taxonomy" id="685828"/>
    <lineage>
        <taxon>Bacteria</taxon>
        <taxon>Bacillati</taxon>
        <taxon>Armatimonadota</taxon>
        <taxon>Armatimonadia</taxon>
        <taxon>Armatimonadales</taxon>
        <taxon>Armatimonadaceae</taxon>
        <taxon>Armatimonas</taxon>
    </lineage>
</organism>
<comment type="similarity">
    <text evidence="4 16">Belongs to the ATP phosphoribosyltransferase family. Long subfamily.</text>
</comment>
<keyword evidence="11 16" id="KW-0547">Nucleotide-binding</keyword>
<evidence type="ECO:0000256" key="2">
    <source>
        <dbReference type="ARBA" id="ARBA00004496"/>
    </source>
</evidence>
<evidence type="ECO:0000256" key="11">
    <source>
        <dbReference type="ARBA" id="ARBA00022741"/>
    </source>
</evidence>
<evidence type="ECO:0000256" key="1">
    <source>
        <dbReference type="ARBA" id="ARBA00000915"/>
    </source>
</evidence>
<evidence type="ECO:0000259" key="17">
    <source>
        <dbReference type="Pfam" id="PF01634"/>
    </source>
</evidence>
<evidence type="ECO:0000256" key="14">
    <source>
        <dbReference type="ARBA" id="ARBA00023102"/>
    </source>
</evidence>
<comment type="cofactor">
    <cofactor evidence="16">
        <name>Mg(2+)</name>
        <dbReference type="ChEBI" id="CHEBI:18420"/>
    </cofactor>
</comment>
<dbReference type="Gene3D" id="3.40.190.10">
    <property type="entry name" value="Periplasmic binding protein-like II"/>
    <property type="match status" value="2"/>
</dbReference>
<dbReference type="CDD" id="cd13593">
    <property type="entry name" value="PBP2_HisGL3"/>
    <property type="match status" value="1"/>
</dbReference>
<evidence type="ECO:0000256" key="16">
    <source>
        <dbReference type="HAMAP-Rule" id="MF_00079"/>
    </source>
</evidence>
<dbReference type="SUPFAM" id="SSF54913">
    <property type="entry name" value="GlnB-like"/>
    <property type="match status" value="1"/>
</dbReference>
<evidence type="ECO:0000256" key="6">
    <source>
        <dbReference type="ARBA" id="ARBA00022490"/>
    </source>
</evidence>
<evidence type="ECO:0000256" key="10">
    <source>
        <dbReference type="ARBA" id="ARBA00022723"/>
    </source>
</evidence>
<dbReference type="EMBL" id="JACHGW010000002">
    <property type="protein sequence ID" value="MBB6050649.1"/>
    <property type="molecule type" value="Genomic_DNA"/>
</dbReference>
<dbReference type="AlphaFoldDB" id="A0A7W9SR29"/>
<dbReference type="InterPro" id="IPR015867">
    <property type="entry name" value="N-reg_PII/ATP_PRibTrfase_C"/>
</dbReference>
<comment type="pathway">
    <text evidence="3 16">Amino-acid biosynthesis; L-histidine biosynthesis; L-histidine from 5-phospho-alpha-D-ribose 1-diphosphate: step 1/9.</text>
</comment>
<protein>
    <recommendedName>
        <fullName evidence="5 16">ATP phosphoribosyltransferase</fullName>
        <shortName evidence="16">ATP-PRT</shortName>
        <shortName evidence="16">ATP-PRTase</shortName>
        <ecNumber evidence="5 16">2.4.2.17</ecNumber>
    </recommendedName>
</protein>
<dbReference type="HAMAP" id="MF_00079">
    <property type="entry name" value="HisG_Long"/>
    <property type="match status" value="1"/>
</dbReference>
<dbReference type="GO" id="GO:0000287">
    <property type="term" value="F:magnesium ion binding"/>
    <property type="evidence" value="ECO:0007669"/>
    <property type="project" value="UniProtKB-UniRule"/>
</dbReference>
<sequence>MKLKLGLPKGSLQDATFKLFAQAGWTVRVDSRSYHPVIDDPELEPILMRPQEIPRYLEDGVIDAGLTGWDWIKDNGADVVEVCELTYSKATRNPMRIVLAVAGDSEIQSVKDLEGKRLATEYVRLTTKWLEENGVTAHVEFSWGADEMKVPQLVDAIVVNTETGSSLKAHKLRIVGDPIIISTTRFVANKTAWADPEKRAKIEAMGMLLTGALNAGALVGLKLNVAKEDFESVIAQLPALKKPTVSPLWGNEGFAIEIIIEEHQARDLIPRLKRAGASGLVEYPLNKVVY</sequence>
<evidence type="ECO:0000313" key="19">
    <source>
        <dbReference type="EMBL" id="MBB6050649.1"/>
    </source>
</evidence>
<evidence type="ECO:0000256" key="15">
    <source>
        <dbReference type="ARBA" id="ARBA00024861"/>
    </source>
</evidence>
<accession>A0A7W9SR29</accession>
<dbReference type="Pfam" id="PF01634">
    <property type="entry name" value="HisG"/>
    <property type="match status" value="1"/>
</dbReference>
<evidence type="ECO:0000259" key="18">
    <source>
        <dbReference type="Pfam" id="PF08029"/>
    </source>
</evidence>
<dbReference type="NCBIfam" id="TIGR00070">
    <property type="entry name" value="hisG"/>
    <property type="match status" value="1"/>
</dbReference>
<keyword evidence="9 16" id="KW-0808">Transferase</keyword>
<comment type="caution">
    <text evidence="19">The sequence shown here is derived from an EMBL/GenBank/DDBJ whole genome shotgun (WGS) entry which is preliminary data.</text>
</comment>
<evidence type="ECO:0000256" key="13">
    <source>
        <dbReference type="ARBA" id="ARBA00022842"/>
    </source>
</evidence>
<dbReference type="InterPro" id="IPR020621">
    <property type="entry name" value="ATP-PRT_HisG_long"/>
</dbReference>
<dbReference type="RefSeq" id="WP_184196009.1">
    <property type="nucleotide sequence ID" value="NZ_JACHGW010000002.1"/>
</dbReference>
<evidence type="ECO:0000256" key="7">
    <source>
        <dbReference type="ARBA" id="ARBA00022605"/>
    </source>
</evidence>
<comment type="function">
    <text evidence="15 16">Catalyzes the condensation of ATP and 5-phosphoribose 1-diphosphate to form N'-(5'-phosphoribosyl)-ATP (PR-ATP). Has a crucial role in the pathway because the rate of histidine biosynthesis seems to be controlled primarily by regulation of HisG enzymatic activity.</text>
</comment>
<gene>
    <name evidence="16" type="primary">hisG</name>
    <name evidence="19" type="ORF">HNQ39_002440</name>
</gene>
<keyword evidence="14 16" id="KW-0368">Histidine biosynthesis</keyword>
<keyword evidence="20" id="KW-1185">Reference proteome</keyword>
<dbReference type="InterPro" id="IPR001348">
    <property type="entry name" value="ATP_PRibTrfase_HisG"/>
</dbReference>
<keyword evidence="7 16" id="KW-0028">Amino-acid biosynthesis</keyword>
<dbReference type="Proteomes" id="UP000520814">
    <property type="component" value="Unassembled WGS sequence"/>
</dbReference>
<dbReference type="Pfam" id="PF08029">
    <property type="entry name" value="HisG_C"/>
    <property type="match status" value="1"/>
</dbReference>
<dbReference type="InterPro" id="IPR013115">
    <property type="entry name" value="HisG_C"/>
</dbReference>
<feature type="domain" description="ATP phosphoribosyltransferase catalytic" evidence="17">
    <location>
        <begin position="49"/>
        <end position="205"/>
    </location>
</feature>
<evidence type="ECO:0000256" key="12">
    <source>
        <dbReference type="ARBA" id="ARBA00022840"/>
    </source>
</evidence>
<comment type="catalytic activity">
    <reaction evidence="1 16">
        <text>1-(5-phospho-beta-D-ribosyl)-ATP + diphosphate = 5-phospho-alpha-D-ribose 1-diphosphate + ATP</text>
        <dbReference type="Rhea" id="RHEA:18473"/>
        <dbReference type="ChEBI" id="CHEBI:30616"/>
        <dbReference type="ChEBI" id="CHEBI:33019"/>
        <dbReference type="ChEBI" id="CHEBI:58017"/>
        <dbReference type="ChEBI" id="CHEBI:73183"/>
        <dbReference type="EC" id="2.4.2.17"/>
    </reaction>
</comment>
<proteinExistence type="inferred from homology"/>
<comment type="subcellular location">
    <subcellularLocation>
        <location evidence="2 16">Cytoplasm</location>
    </subcellularLocation>
</comment>
<evidence type="ECO:0000256" key="3">
    <source>
        <dbReference type="ARBA" id="ARBA00004667"/>
    </source>
</evidence>
<evidence type="ECO:0000256" key="8">
    <source>
        <dbReference type="ARBA" id="ARBA00022676"/>
    </source>
</evidence>
<dbReference type="Gene3D" id="3.30.70.120">
    <property type="match status" value="1"/>
</dbReference>
<dbReference type="GO" id="GO:0005524">
    <property type="term" value="F:ATP binding"/>
    <property type="evidence" value="ECO:0007669"/>
    <property type="project" value="UniProtKB-KW"/>
</dbReference>
<dbReference type="GO" id="GO:0005737">
    <property type="term" value="C:cytoplasm"/>
    <property type="evidence" value="ECO:0007669"/>
    <property type="project" value="UniProtKB-SubCell"/>
</dbReference>
<reference evidence="19 20" key="1">
    <citation type="submission" date="2020-08" db="EMBL/GenBank/DDBJ databases">
        <title>Genomic Encyclopedia of Type Strains, Phase IV (KMG-IV): sequencing the most valuable type-strain genomes for metagenomic binning, comparative biology and taxonomic classification.</title>
        <authorList>
            <person name="Goeker M."/>
        </authorList>
    </citation>
    <scope>NUCLEOTIDE SEQUENCE [LARGE SCALE GENOMIC DNA]</scope>
    <source>
        <strain evidence="19 20">DSM 23562</strain>
    </source>
</reference>
<evidence type="ECO:0000313" key="20">
    <source>
        <dbReference type="Proteomes" id="UP000520814"/>
    </source>
</evidence>
<dbReference type="SUPFAM" id="SSF53850">
    <property type="entry name" value="Periplasmic binding protein-like II"/>
    <property type="match status" value="1"/>
</dbReference>
<dbReference type="GO" id="GO:0000105">
    <property type="term" value="P:L-histidine biosynthetic process"/>
    <property type="evidence" value="ECO:0007669"/>
    <property type="project" value="UniProtKB-UniRule"/>
</dbReference>
<keyword evidence="12 16" id="KW-0067">ATP-binding</keyword>
<comment type="activity regulation">
    <text evidence="16">Feedback inhibited by histidine.</text>
</comment>
<dbReference type="EC" id="2.4.2.17" evidence="5 16"/>
<dbReference type="PANTHER" id="PTHR21403:SF10">
    <property type="entry name" value="ATP PHOSPHORIBOSYLTRANSFERASE"/>
    <property type="match status" value="1"/>
</dbReference>
<dbReference type="PANTHER" id="PTHR21403">
    <property type="entry name" value="ATP PHOSPHORIBOSYLTRANSFERASE ATP-PRTASE"/>
    <property type="match status" value="1"/>
</dbReference>
<evidence type="ECO:0000256" key="5">
    <source>
        <dbReference type="ARBA" id="ARBA00011946"/>
    </source>
</evidence>
<dbReference type="InterPro" id="IPR011322">
    <property type="entry name" value="N-reg_PII-like_a/b"/>
</dbReference>
<evidence type="ECO:0000256" key="4">
    <source>
        <dbReference type="ARBA" id="ARBA00007955"/>
    </source>
</evidence>
<name>A0A7W9SR29_ARMRO</name>
<dbReference type="NCBIfam" id="TIGR03455">
    <property type="entry name" value="HisG_C-term"/>
    <property type="match status" value="1"/>
</dbReference>
<evidence type="ECO:0000256" key="9">
    <source>
        <dbReference type="ARBA" id="ARBA00022679"/>
    </source>
</evidence>
<dbReference type="InterPro" id="IPR013820">
    <property type="entry name" value="ATP_PRibTrfase_cat"/>
</dbReference>
<keyword evidence="8 16" id="KW-0328">Glycosyltransferase</keyword>
<dbReference type="UniPathway" id="UPA00031">
    <property type="reaction ID" value="UER00006"/>
</dbReference>
<feature type="domain" description="Histidine biosynthesis HisG C-terminal" evidence="18">
    <location>
        <begin position="217"/>
        <end position="287"/>
    </location>
</feature>